<name>A0AAV5F733_ELECO</name>
<feature type="region of interest" description="Disordered" evidence="1">
    <location>
        <begin position="236"/>
        <end position="278"/>
    </location>
</feature>
<evidence type="ECO:0000256" key="1">
    <source>
        <dbReference type="SAM" id="MobiDB-lite"/>
    </source>
</evidence>
<gene>
    <name evidence="2" type="primary">gb19868</name>
    <name evidence="2" type="ORF">PR202_gb19868</name>
</gene>
<dbReference type="EMBL" id="BQKI01000082">
    <property type="protein sequence ID" value="GJN31468.1"/>
    <property type="molecule type" value="Genomic_DNA"/>
</dbReference>
<reference evidence="2" key="1">
    <citation type="journal article" date="2018" name="DNA Res.">
        <title>Multiple hybrid de novo genome assembly of finger millet, an orphan allotetraploid crop.</title>
        <authorList>
            <person name="Hatakeyama M."/>
            <person name="Aluri S."/>
            <person name="Balachadran M.T."/>
            <person name="Sivarajan S.R."/>
            <person name="Patrignani A."/>
            <person name="Gruter S."/>
            <person name="Poveda L."/>
            <person name="Shimizu-Inatsugi R."/>
            <person name="Baeten J."/>
            <person name="Francoijs K.J."/>
            <person name="Nataraja K.N."/>
            <person name="Reddy Y.A.N."/>
            <person name="Phadnis S."/>
            <person name="Ravikumar R.L."/>
            <person name="Schlapbach R."/>
            <person name="Sreeman S.M."/>
            <person name="Shimizu K.K."/>
        </authorList>
    </citation>
    <scope>NUCLEOTIDE SEQUENCE</scope>
</reference>
<evidence type="ECO:0000313" key="3">
    <source>
        <dbReference type="Proteomes" id="UP001054889"/>
    </source>
</evidence>
<comment type="caution">
    <text evidence="2">The sequence shown here is derived from an EMBL/GenBank/DDBJ whole genome shotgun (WGS) entry which is preliminary data.</text>
</comment>
<feature type="region of interest" description="Disordered" evidence="1">
    <location>
        <begin position="162"/>
        <end position="188"/>
    </location>
</feature>
<dbReference type="Proteomes" id="UP001054889">
    <property type="component" value="Unassembled WGS sequence"/>
</dbReference>
<proteinExistence type="predicted"/>
<feature type="compositionally biased region" description="Polar residues" evidence="1">
    <location>
        <begin position="169"/>
        <end position="181"/>
    </location>
</feature>
<keyword evidence="3" id="KW-1185">Reference proteome</keyword>
<dbReference type="AlphaFoldDB" id="A0AAV5F733"/>
<evidence type="ECO:0000313" key="2">
    <source>
        <dbReference type="EMBL" id="GJN31468.1"/>
    </source>
</evidence>
<feature type="compositionally biased region" description="Gly residues" evidence="1">
    <location>
        <begin position="236"/>
        <end position="249"/>
    </location>
</feature>
<sequence>MRDAGDTRGCNAAMVGGSWPLGHLWLGELDVRAGGEPGEVVLHVLEDEVEAAGHARGDEAFELDDVGVVEAAEDEDLAGHEAHALRFEVVEAHLLERHDLAAHRVPRLVHVAVRALPDLRNPQKVRAFCSVHFLRANGERREAGGNESARVRTLSIFSKESARRGVQPSMASPATAESQAGQPAATCSPRARFAKLPLPGPEAGRDERDRLSFRAGFSAATAGCSDLPAGSWTGAGAAGAGSGGGGGRSGLDAEGRPWTQPMGIGHRRRRRMRMGEGE</sequence>
<protein>
    <submittedName>
        <fullName evidence="2">Uncharacterized protein</fullName>
    </submittedName>
</protein>
<accession>A0AAV5F733</accession>
<organism evidence="2 3">
    <name type="scientific">Eleusine coracana subsp. coracana</name>
    <dbReference type="NCBI Taxonomy" id="191504"/>
    <lineage>
        <taxon>Eukaryota</taxon>
        <taxon>Viridiplantae</taxon>
        <taxon>Streptophyta</taxon>
        <taxon>Embryophyta</taxon>
        <taxon>Tracheophyta</taxon>
        <taxon>Spermatophyta</taxon>
        <taxon>Magnoliopsida</taxon>
        <taxon>Liliopsida</taxon>
        <taxon>Poales</taxon>
        <taxon>Poaceae</taxon>
        <taxon>PACMAD clade</taxon>
        <taxon>Chloridoideae</taxon>
        <taxon>Cynodonteae</taxon>
        <taxon>Eleusininae</taxon>
        <taxon>Eleusine</taxon>
    </lineage>
</organism>
<reference evidence="2" key="2">
    <citation type="submission" date="2021-12" db="EMBL/GenBank/DDBJ databases">
        <title>Resequencing data analysis of finger millet.</title>
        <authorList>
            <person name="Hatakeyama M."/>
            <person name="Aluri S."/>
            <person name="Balachadran M.T."/>
            <person name="Sivarajan S.R."/>
            <person name="Poveda L."/>
            <person name="Shimizu-Inatsugi R."/>
            <person name="Schlapbach R."/>
            <person name="Sreeman S.M."/>
            <person name="Shimizu K.K."/>
        </authorList>
    </citation>
    <scope>NUCLEOTIDE SEQUENCE</scope>
</reference>